<evidence type="ECO:0000256" key="3">
    <source>
        <dbReference type="ARBA" id="ARBA00022448"/>
    </source>
</evidence>
<evidence type="ECO:0000256" key="2">
    <source>
        <dbReference type="ARBA" id="ARBA00009773"/>
    </source>
</evidence>
<proteinExistence type="inferred from homology"/>
<dbReference type="PANTHER" id="PTHR21716">
    <property type="entry name" value="TRANSMEMBRANE PROTEIN"/>
    <property type="match status" value="1"/>
</dbReference>
<reference evidence="9" key="1">
    <citation type="submission" date="2016-10" db="EMBL/GenBank/DDBJ databases">
        <authorList>
            <person name="de Groot N.N."/>
        </authorList>
    </citation>
    <scope>NUCLEOTIDE SEQUENCE</scope>
</reference>
<keyword evidence="5 8" id="KW-0812">Transmembrane</keyword>
<comment type="subcellular location">
    <subcellularLocation>
        <location evidence="1">Cell membrane</location>
        <topology evidence="1">Multi-pass membrane protein</topology>
    </subcellularLocation>
</comment>
<feature type="transmembrane region" description="Helical" evidence="8">
    <location>
        <begin position="280"/>
        <end position="299"/>
    </location>
</feature>
<feature type="transmembrane region" description="Helical" evidence="8">
    <location>
        <begin position="218"/>
        <end position="240"/>
    </location>
</feature>
<keyword evidence="6 8" id="KW-1133">Transmembrane helix</keyword>
<evidence type="ECO:0000256" key="1">
    <source>
        <dbReference type="ARBA" id="ARBA00004651"/>
    </source>
</evidence>
<dbReference type="Pfam" id="PF01594">
    <property type="entry name" value="AI-2E_transport"/>
    <property type="match status" value="1"/>
</dbReference>
<feature type="transmembrane region" description="Helical" evidence="8">
    <location>
        <begin position="70"/>
        <end position="89"/>
    </location>
</feature>
<gene>
    <name evidence="9" type="ORF">MNB_SV-5-833</name>
</gene>
<evidence type="ECO:0000256" key="8">
    <source>
        <dbReference type="SAM" id="Phobius"/>
    </source>
</evidence>
<dbReference type="EMBL" id="FPKX01000043">
    <property type="protein sequence ID" value="SFZ98237.1"/>
    <property type="molecule type" value="Genomic_DNA"/>
</dbReference>
<feature type="transmembrane region" description="Helical" evidence="8">
    <location>
        <begin position="246"/>
        <end position="273"/>
    </location>
</feature>
<evidence type="ECO:0000256" key="6">
    <source>
        <dbReference type="ARBA" id="ARBA00022989"/>
    </source>
</evidence>
<evidence type="ECO:0000256" key="4">
    <source>
        <dbReference type="ARBA" id="ARBA00022475"/>
    </source>
</evidence>
<dbReference type="InterPro" id="IPR002549">
    <property type="entry name" value="AI-2E-like"/>
</dbReference>
<dbReference type="GO" id="GO:0005886">
    <property type="term" value="C:plasma membrane"/>
    <property type="evidence" value="ECO:0007669"/>
    <property type="project" value="UniProtKB-SubCell"/>
</dbReference>
<keyword evidence="4" id="KW-1003">Cell membrane</keyword>
<keyword evidence="7 8" id="KW-0472">Membrane</keyword>
<name>A0A1W1EDU8_9ZZZZ</name>
<feature type="transmembrane region" description="Helical" evidence="8">
    <location>
        <begin position="12"/>
        <end position="33"/>
    </location>
</feature>
<sequence>MSNNVQEREEKVNLAIEIAIKLSLIAIVVVISFLIAKPFMAIVIWGAIIAVAISPLINSLEKRFGNRKKIIIAVTVAVIATLILPTYALSGKTIETSQNIVHKMQEGSITIPPPTQAVKEWPVIGEKTYVFWNNASQNLQKTLTPFSDEIKAGISKLFSSIGSLIGTVLMFVVSMIISAVFLIGRDGSVQFYKDLSRRLMGDKGEEWTELSTATIRGVVNGVIGVALLQGILSLVAMGLMDVPLAMIWAFLIMFLGILQLPALIVSAPIIAYVFSQGSGVAEIIFAIVMVIISAGDGAIKPILMGRGVDAPMLVIMIGAIGGMMLMGMIGLFIGAVIFALAYKLFTFWMAELEEEEKKEA</sequence>
<evidence type="ECO:0000256" key="5">
    <source>
        <dbReference type="ARBA" id="ARBA00022692"/>
    </source>
</evidence>
<feature type="transmembrane region" description="Helical" evidence="8">
    <location>
        <begin position="311"/>
        <end position="342"/>
    </location>
</feature>
<organism evidence="9">
    <name type="scientific">hydrothermal vent metagenome</name>
    <dbReference type="NCBI Taxonomy" id="652676"/>
    <lineage>
        <taxon>unclassified sequences</taxon>
        <taxon>metagenomes</taxon>
        <taxon>ecological metagenomes</taxon>
    </lineage>
</organism>
<evidence type="ECO:0000313" key="9">
    <source>
        <dbReference type="EMBL" id="SFZ98237.1"/>
    </source>
</evidence>
<protein>
    <submittedName>
        <fullName evidence="9">Hipothetical membrane protein</fullName>
    </submittedName>
</protein>
<feature type="transmembrane region" description="Helical" evidence="8">
    <location>
        <begin position="161"/>
        <end position="183"/>
    </location>
</feature>
<evidence type="ECO:0000256" key="7">
    <source>
        <dbReference type="ARBA" id="ARBA00023136"/>
    </source>
</evidence>
<dbReference type="PANTHER" id="PTHR21716:SF67">
    <property type="entry name" value="TRANSPORT PROTEIN YDIK-RELATED"/>
    <property type="match status" value="1"/>
</dbReference>
<dbReference type="AlphaFoldDB" id="A0A1W1EDU8"/>
<keyword evidence="3" id="KW-0813">Transport</keyword>
<feature type="transmembrane region" description="Helical" evidence="8">
    <location>
        <begin position="39"/>
        <end position="58"/>
    </location>
</feature>
<comment type="similarity">
    <text evidence="2">Belongs to the autoinducer-2 exporter (AI-2E) (TC 2.A.86) family.</text>
</comment>
<accession>A0A1W1EDU8</accession>